<protein>
    <submittedName>
        <fullName evidence="2">Uncharacterized protein</fullName>
    </submittedName>
</protein>
<feature type="compositionally biased region" description="Acidic residues" evidence="1">
    <location>
        <begin position="1"/>
        <end position="17"/>
    </location>
</feature>
<dbReference type="Proteomes" id="UP000314294">
    <property type="component" value="Unassembled WGS sequence"/>
</dbReference>
<evidence type="ECO:0000313" key="3">
    <source>
        <dbReference type="Proteomes" id="UP000314294"/>
    </source>
</evidence>
<accession>A0A4Z2IQ76</accession>
<organism evidence="2 3">
    <name type="scientific">Liparis tanakae</name>
    <name type="common">Tanaka's snailfish</name>
    <dbReference type="NCBI Taxonomy" id="230148"/>
    <lineage>
        <taxon>Eukaryota</taxon>
        <taxon>Metazoa</taxon>
        <taxon>Chordata</taxon>
        <taxon>Craniata</taxon>
        <taxon>Vertebrata</taxon>
        <taxon>Euteleostomi</taxon>
        <taxon>Actinopterygii</taxon>
        <taxon>Neopterygii</taxon>
        <taxon>Teleostei</taxon>
        <taxon>Neoteleostei</taxon>
        <taxon>Acanthomorphata</taxon>
        <taxon>Eupercaria</taxon>
        <taxon>Perciformes</taxon>
        <taxon>Cottioidei</taxon>
        <taxon>Cottales</taxon>
        <taxon>Liparidae</taxon>
        <taxon>Liparis</taxon>
    </lineage>
</organism>
<feature type="region of interest" description="Disordered" evidence="1">
    <location>
        <begin position="1"/>
        <end position="25"/>
    </location>
</feature>
<evidence type="ECO:0000313" key="2">
    <source>
        <dbReference type="EMBL" id="TNN79313.1"/>
    </source>
</evidence>
<name>A0A4Z2IQ76_9TELE</name>
<gene>
    <name evidence="2" type="ORF">EYF80_010558</name>
</gene>
<proteinExistence type="predicted"/>
<sequence>MLRGFEDEEDGEEESEEGWGGWRYKSRWEPFPGHSEAKGQQLGRGCRASAGLRRSETLWVSSCEPCCDVTRTLSSLCDGLSRNLKGNM</sequence>
<dbReference type="EMBL" id="SRLO01000066">
    <property type="protein sequence ID" value="TNN79313.1"/>
    <property type="molecule type" value="Genomic_DNA"/>
</dbReference>
<keyword evidence="3" id="KW-1185">Reference proteome</keyword>
<comment type="caution">
    <text evidence="2">The sequence shown here is derived from an EMBL/GenBank/DDBJ whole genome shotgun (WGS) entry which is preliminary data.</text>
</comment>
<reference evidence="2 3" key="1">
    <citation type="submission" date="2019-03" db="EMBL/GenBank/DDBJ databases">
        <title>First draft genome of Liparis tanakae, snailfish: a comprehensive survey of snailfish specific genes.</title>
        <authorList>
            <person name="Kim W."/>
            <person name="Song I."/>
            <person name="Jeong J.-H."/>
            <person name="Kim D."/>
            <person name="Kim S."/>
            <person name="Ryu S."/>
            <person name="Song J.Y."/>
            <person name="Lee S.K."/>
        </authorList>
    </citation>
    <scope>NUCLEOTIDE SEQUENCE [LARGE SCALE GENOMIC DNA]</scope>
    <source>
        <tissue evidence="2">Muscle</tissue>
    </source>
</reference>
<dbReference type="AlphaFoldDB" id="A0A4Z2IQ76"/>
<evidence type="ECO:0000256" key="1">
    <source>
        <dbReference type="SAM" id="MobiDB-lite"/>
    </source>
</evidence>